<dbReference type="CDD" id="cd17504">
    <property type="entry name" value="MFS_MMR_MDR_like"/>
    <property type="match status" value="1"/>
</dbReference>
<dbReference type="SUPFAM" id="SSF49464">
    <property type="entry name" value="Carboxypeptidase regulatory domain-like"/>
    <property type="match status" value="1"/>
</dbReference>
<feature type="transmembrane region" description="Helical" evidence="8">
    <location>
        <begin position="207"/>
        <end position="225"/>
    </location>
</feature>
<feature type="transmembrane region" description="Helical" evidence="8">
    <location>
        <begin position="366"/>
        <end position="388"/>
    </location>
</feature>
<comment type="subcellular location">
    <subcellularLocation>
        <location evidence="1">Cell membrane</location>
        <topology evidence="1">Multi-pass membrane protein</topology>
    </subcellularLocation>
</comment>
<feature type="region of interest" description="Disordered" evidence="7">
    <location>
        <begin position="478"/>
        <end position="499"/>
    </location>
</feature>
<protein>
    <submittedName>
        <fullName evidence="10">MFS transporter</fullName>
    </submittedName>
</protein>
<comment type="caution">
    <text evidence="10">The sequence shown here is derived from an EMBL/GenBank/DDBJ whole genome shotgun (WGS) entry which is preliminary data.</text>
</comment>
<dbReference type="GO" id="GO:0030246">
    <property type="term" value="F:carbohydrate binding"/>
    <property type="evidence" value="ECO:0007669"/>
    <property type="project" value="InterPro"/>
</dbReference>
<feature type="transmembrane region" description="Helical" evidence="8">
    <location>
        <begin position="447"/>
        <end position="466"/>
    </location>
</feature>
<evidence type="ECO:0000256" key="7">
    <source>
        <dbReference type="SAM" id="MobiDB-lite"/>
    </source>
</evidence>
<keyword evidence="2" id="KW-0813">Transport</keyword>
<dbReference type="PANTHER" id="PTHR42718:SF46">
    <property type="entry name" value="BLR6921 PROTEIN"/>
    <property type="match status" value="1"/>
</dbReference>
<dbReference type="GO" id="GO:0022857">
    <property type="term" value="F:transmembrane transporter activity"/>
    <property type="evidence" value="ECO:0007669"/>
    <property type="project" value="InterPro"/>
</dbReference>
<evidence type="ECO:0000256" key="4">
    <source>
        <dbReference type="ARBA" id="ARBA00022692"/>
    </source>
</evidence>
<dbReference type="SUPFAM" id="SSF49452">
    <property type="entry name" value="Starch-binding domain-like"/>
    <property type="match status" value="1"/>
</dbReference>
<feature type="transmembrane region" description="Helical" evidence="8">
    <location>
        <begin position="274"/>
        <end position="293"/>
    </location>
</feature>
<dbReference type="AlphaFoldDB" id="A0A417ZA10"/>
<evidence type="ECO:0000256" key="2">
    <source>
        <dbReference type="ARBA" id="ARBA00022448"/>
    </source>
</evidence>
<dbReference type="InterPro" id="IPR011701">
    <property type="entry name" value="MFS"/>
</dbReference>
<sequence>MRSPVTARHAATARSTRQSLVVAVLCVAGTVVALQQTLVVPLIPEWPTLLDTSAENAAWLVTATLLAGAVATPILARLADMVGKRRIMLVSLGFVIAGSLLGALGDGLAALITARALQGVGAAMIPIGISILRDELPRERVGGAVATMSATLGIGSAIGLPLAGVLVEHFSWHMVFWVSGASAALMFLGVVLVVPESKVKSSGSFDLVGALLLSAALLCFLVPITKGGHWGWTSEKVILGLAASVAILAAWAPWELRHRSPMVDLRTSARRPVLLTNAASLLIGFAMYANMMTTTQQLQMPEATGYGFGLSLIAAGIAMLPGGLAMVFLSPVSAGITKRFGARTTLIVGATTLALAYGMRVFLTGSVWQIVLGATLCSAATAIAYAAMPTLIMRSVPITETAAANGLNTLLRSIGTSTSSAAVAAVLTSMSFSLVGHEVPKLDGFKTVFVMAALASLASALVAGFVPKAAAAPRAVPAREEGAASAEAPTRATSSDVRAGDNRDVVASGVLTDLGGRPLRRGVVTALAPDGAHLDWGRVDEDGRYRLALPGAGHYVLVASADGWATRSQFVDVTGPELPQFTLSRPLLLTGTVVSSGGPTADLPVTLLKHSGEYQAATRTDAEGRFEMSLPPSGRYVVTALCEERGESAARGLTVLTQPQDIELELASSHRLNVNAPA</sequence>
<evidence type="ECO:0000256" key="5">
    <source>
        <dbReference type="ARBA" id="ARBA00022989"/>
    </source>
</evidence>
<dbReference type="InterPro" id="IPR008969">
    <property type="entry name" value="CarboxyPept-like_regulatory"/>
</dbReference>
<feature type="transmembrane region" description="Helical" evidence="8">
    <location>
        <begin position="340"/>
        <end position="360"/>
    </location>
</feature>
<evidence type="ECO:0000313" key="11">
    <source>
        <dbReference type="Proteomes" id="UP000285376"/>
    </source>
</evidence>
<dbReference type="GO" id="GO:0005886">
    <property type="term" value="C:plasma membrane"/>
    <property type="evidence" value="ECO:0007669"/>
    <property type="project" value="UniProtKB-SubCell"/>
</dbReference>
<name>A0A417ZA10_9MICO</name>
<evidence type="ECO:0000259" key="9">
    <source>
        <dbReference type="PROSITE" id="PS50850"/>
    </source>
</evidence>
<dbReference type="InterPro" id="IPR020846">
    <property type="entry name" value="MFS_dom"/>
</dbReference>
<dbReference type="Gene3D" id="1.20.1720.10">
    <property type="entry name" value="Multidrug resistance protein D"/>
    <property type="match status" value="1"/>
</dbReference>
<feature type="transmembrane region" description="Helical" evidence="8">
    <location>
        <begin position="172"/>
        <end position="195"/>
    </location>
</feature>
<feature type="transmembrane region" description="Helical" evidence="8">
    <location>
        <begin position="305"/>
        <end position="328"/>
    </location>
</feature>
<feature type="transmembrane region" description="Helical" evidence="8">
    <location>
        <begin position="57"/>
        <end position="75"/>
    </location>
</feature>
<dbReference type="InterPro" id="IPR013784">
    <property type="entry name" value="Carb-bd-like_fold"/>
</dbReference>
<gene>
    <name evidence="10" type="ORF">D1832_01830</name>
</gene>
<evidence type="ECO:0000256" key="6">
    <source>
        <dbReference type="ARBA" id="ARBA00023136"/>
    </source>
</evidence>
<evidence type="ECO:0000256" key="8">
    <source>
        <dbReference type="SAM" id="Phobius"/>
    </source>
</evidence>
<dbReference type="PANTHER" id="PTHR42718">
    <property type="entry name" value="MAJOR FACILITATOR SUPERFAMILY MULTIDRUG TRANSPORTER MFSC"/>
    <property type="match status" value="1"/>
</dbReference>
<evidence type="ECO:0000313" key="10">
    <source>
        <dbReference type="EMBL" id="RHW47474.1"/>
    </source>
</evidence>
<dbReference type="SUPFAM" id="SSF103473">
    <property type="entry name" value="MFS general substrate transporter"/>
    <property type="match status" value="1"/>
</dbReference>
<feature type="domain" description="Major facilitator superfamily (MFS) profile" evidence="9">
    <location>
        <begin position="21"/>
        <end position="470"/>
    </location>
</feature>
<evidence type="ECO:0000256" key="1">
    <source>
        <dbReference type="ARBA" id="ARBA00004651"/>
    </source>
</evidence>
<reference evidence="10 11" key="1">
    <citation type="submission" date="2018-08" db="EMBL/GenBank/DDBJ databases">
        <title>Whole genome sequence analysis of Dermacoccus abyssi bacteria isolated from Deep Mariana trench Micromonospora spp reveals genes involved in the environmental adaptation and production of secondary metabolites.</title>
        <authorList>
            <person name="Abdel-Mageed W.M."/>
            <person name="Lehri B."/>
            <person name="Nouioui I."/>
            <person name="Goodfellow I."/>
            <person name="Jaspars M."/>
            <person name="Karlyshev A."/>
        </authorList>
    </citation>
    <scope>NUCLEOTIDE SEQUENCE [LARGE SCALE GENOMIC DNA]</scope>
    <source>
        <strain evidence="10 11">MT1.1</strain>
    </source>
</reference>
<keyword evidence="5 8" id="KW-1133">Transmembrane helix</keyword>
<keyword evidence="6 8" id="KW-0472">Membrane</keyword>
<feature type="transmembrane region" description="Helical" evidence="8">
    <location>
        <begin position="237"/>
        <end position="254"/>
    </location>
</feature>
<keyword evidence="3" id="KW-1003">Cell membrane</keyword>
<dbReference type="EMBL" id="QWLM01000002">
    <property type="protein sequence ID" value="RHW47474.1"/>
    <property type="molecule type" value="Genomic_DNA"/>
</dbReference>
<feature type="transmembrane region" description="Helical" evidence="8">
    <location>
        <begin position="144"/>
        <end position="166"/>
    </location>
</feature>
<dbReference type="Pfam" id="PF13620">
    <property type="entry name" value="CarboxypepD_reg"/>
    <property type="match status" value="1"/>
</dbReference>
<keyword evidence="4 8" id="KW-0812">Transmembrane</keyword>
<feature type="transmembrane region" description="Helical" evidence="8">
    <location>
        <begin position="87"/>
        <end position="104"/>
    </location>
</feature>
<dbReference type="Pfam" id="PF07690">
    <property type="entry name" value="MFS_1"/>
    <property type="match status" value="1"/>
</dbReference>
<organism evidence="10 11">
    <name type="scientific">Dermacoccus abyssi</name>
    <dbReference type="NCBI Taxonomy" id="322596"/>
    <lineage>
        <taxon>Bacteria</taxon>
        <taxon>Bacillati</taxon>
        <taxon>Actinomycetota</taxon>
        <taxon>Actinomycetes</taxon>
        <taxon>Micrococcales</taxon>
        <taxon>Dermacoccaceae</taxon>
        <taxon>Dermacoccus</taxon>
    </lineage>
</organism>
<feature type="transmembrane region" description="Helical" evidence="8">
    <location>
        <begin position="110"/>
        <end position="132"/>
    </location>
</feature>
<dbReference type="InterPro" id="IPR036259">
    <property type="entry name" value="MFS_trans_sf"/>
</dbReference>
<accession>A0A417ZA10</accession>
<dbReference type="Proteomes" id="UP000285376">
    <property type="component" value="Unassembled WGS sequence"/>
</dbReference>
<evidence type="ECO:0000256" key="3">
    <source>
        <dbReference type="ARBA" id="ARBA00022475"/>
    </source>
</evidence>
<dbReference type="Gene3D" id="1.20.1250.20">
    <property type="entry name" value="MFS general substrate transporter like domains"/>
    <property type="match status" value="1"/>
</dbReference>
<feature type="transmembrane region" description="Helical" evidence="8">
    <location>
        <begin position="409"/>
        <end position="435"/>
    </location>
</feature>
<dbReference type="PROSITE" id="PS50850">
    <property type="entry name" value="MFS"/>
    <property type="match status" value="1"/>
</dbReference>
<proteinExistence type="predicted"/>